<dbReference type="GO" id="GO:0008168">
    <property type="term" value="F:methyltransferase activity"/>
    <property type="evidence" value="ECO:0007669"/>
    <property type="project" value="UniProtKB-KW"/>
</dbReference>
<dbReference type="RefSeq" id="WP_332289837.1">
    <property type="nucleotide sequence ID" value="NZ_JAZIBG010000028.1"/>
</dbReference>
<gene>
    <name evidence="3" type="ORF">V4F39_12750</name>
</gene>
<dbReference type="PANTHER" id="PTHR13090">
    <property type="entry name" value="ARGININE-HYDROXYLASE NDUFAF5, MITOCHONDRIAL"/>
    <property type="match status" value="1"/>
</dbReference>
<organism evidence="3 4">
    <name type="scientific">Aquincola agrisoli</name>
    <dbReference type="NCBI Taxonomy" id="3119538"/>
    <lineage>
        <taxon>Bacteria</taxon>
        <taxon>Pseudomonadati</taxon>
        <taxon>Pseudomonadota</taxon>
        <taxon>Betaproteobacteria</taxon>
        <taxon>Burkholderiales</taxon>
        <taxon>Sphaerotilaceae</taxon>
        <taxon>Aquincola</taxon>
    </lineage>
</organism>
<dbReference type="AlphaFoldDB" id="A0AAW9Q682"/>
<keyword evidence="2" id="KW-0808">Transferase</keyword>
<evidence type="ECO:0000256" key="1">
    <source>
        <dbReference type="ARBA" id="ARBA00022603"/>
    </source>
</evidence>
<dbReference type="Gene3D" id="3.40.50.150">
    <property type="entry name" value="Vaccinia Virus protein VP39"/>
    <property type="match status" value="1"/>
</dbReference>
<reference evidence="3 4" key="1">
    <citation type="submission" date="2024-02" db="EMBL/GenBank/DDBJ databases">
        <title>Genome sequence of Aquincola sp. MAHUQ-54.</title>
        <authorList>
            <person name="Huq M.A."/>
        </authorList>
    </citation>
    <scope>NUCLEOTIDE SEQUENCE [LARGE SCALE GENOMIC DNA]</scope>
    <source>
        <strain evidence="3 4">MAHUQ-54</strain>
    </source>
</reference>
<sequence length="313" mass="33820">MSTPVPAASPATSSTARDLDGAAVARALARWSAAPQAPWLHGEVARRMAERLPVIRSQPEAVLQWWAHAGGSDAVLRETYPKARQLKVEPTAALLGRSLEGAAAPWWSARRWTGAEPSAWLEDDVPAACGGLLWANMVLHAVVDPPALLAKWRRVLAVDGFLMFSTLGPGTLPELRALYRELGFGSPAAALVDMHDIGDMLVHAGFADPVMDQEQLTITWPTPQALLAELRHLGGNADPQRMAGLRTPRWHARLLQALQARAAPDGRIALRFEVVYGHAFNPPPRPALAAQTSVSLDEMRTMVRAGATRTKPP</sequence>
<dbReference type="Proteomes" id="UP001336250">
    <property type="component" value="Unassembled WGS sequence"/>
</dbReference>
<dbReference type="InterPro" id="IPR029063">
    <property type="entry name" value="SAM-dependent_MTases_sf"/>
</dbReference>
<comment type="caution">
    <text evidence="3">The sequence shown here is derived from an EMBL/GenBank/DDBJ whole genome shotgun (WGS) entry which is preliminary data.</text>
</comment>
<accession>A0AAW9Q682</accession>
<dbReference type="GO" id="GO:0032259">
    <property type="term" value="P:methylation"/>
    <property type="evidence" value="ECO:0007669"/>
    <property type="project" value="UniProtKB-KW"/>
</dbReference>
<protein>
    <submittedName>
        <fullName evidence="3">Biotin synthase</fullName>
    </submittedName>
</protein>
<keyword evidence="1" id="KW-0489">Methyltransferase</keyword>
<evidence type="ECO:0000256" key="2">
    <source>
        <dbReference type="ARBA" id="ARBA00022679"/>
    </source>
</evidence>
<name>A0AAW9Q682_9BURK</name>
<evidence type="ECO:0000313" key="3">
    <source>
        <dbReference type="EMBL" id="MEF7614784.1"/>
    </source>
</evidence>
<dbReference type="InterPro" id="IPR050602">
    <property type="entry name" value="Malonyl-ACP_OMT"/>
</dbReference>
<dbReference type="EMBL" id="JAZIBG010000028">
    <property type="protein sequence ID" value="MEF7614784.1"/>
    <property type="molecule type" value="Genomic_DNA"/>
</dbReference>
<dbReference type="PANTHER" id="PTHR13090:SF1">
    <property type="entry name" value="ARGININE-HYDROXYLASE NDUFAF5, MITOCHONDRIAL"/>
    <property type="match status" value="1"/>
</dbReference>
<dbReference type="SUPFAM" id="SSF53335">
    <property type="entry name" value="S-adenosyl-L-methionine-dependent methyltransferases"/>
    <property type="match status" value="1"/>
</dbReference>
<keyword evidence="4" id="KW-1185">Reference proteome</keyword>
<proteinExistence type="predicted"/>
<evidence type="ECO:0000313" key="4">
    <source>
        <dbReference type="Proteomes" id="UP001336250"/>
    </source>
</evidence>